<protein>
    <recommendedName>
        <fullName evidence="6">Bifunctional coenzyme A synthase</fullName>
    </recommendedName>
</protein>
<dbReference type="Gene3D" id="3.40.50.300">
    <property type="entry name" value="P-loop containing nucleotide triphosphate hydrolases"/>
    <property type="match status" value="2"/>
</dbReference>
<organism evidence="4 5">
    <name type="scientific">Patiria miniata</name>
    <name type="common">Bat star</name>
    <name type="synonym">Asterina miniata</name>
    <dbReference type="NCBI Taxonomy" id="46514"/>
    <lineage>
        <taxon>Eukaryota</taxon>
        <taxon>Metazoa</taxon>
        <taxon>Echinodermata</taxon>
        <taxon>Eleutherozoa</taxon>
        <taxon>Asterozoa</taxon>
        <taxon>Asteroidea</taxon>
        <taxon>Valvatacea</taxon>
        <taxon>Valvatida</taxon>
        <taxon>Asterinidae</taxon>
        <taxon>Patiria</taxon>
    </lineage>
</organism>
<evidence type="ECO:0000256" key="3">
    <source>
        <dbReference type="SAM" id="MobiDB-lite"/>
    </source>
</evidence>
<dbReference type="Gene3D" id="3.40.50.620">
    <property type="entry name" value="HUPs"/>
    <property type="match status" value="1"/>
</dbReference>
<keyword evidence="2" id="KW-0067">ATP-binding</keyword>
<keyword evidence="1" id="KW-0547">Nucleotide-binding</keyword>
<dbReference type="PANTHER" id="PTHR10695">
    <property type="entry name" value="DEPHOSPHO-COA KINASE-RELATED"/>
    <property type="match status" value="1"/>
</dbReference>
<name>A0A913Z0J4_PATMI</name>
<dbReference type="SUPFAM" id="SSF52374">
    <property type="entry name" value="Nucleotidylyl transferase"/>
    <property type="match status" value="1"/>
</dbReference>
<accession>A0A913Z0J4</accession>
<dbReference type="GO" id="GO:0004140">
    <property type="term" value="F:dephospho-CoA kinase activity"/>
    <property type="evidence" value="ECO:0007669"/>
    <property type="project" value="InterPro"/>
</dbReference>
<dbReference type="SUPFAM" id="SSF52540">
    <property type="entry name" value="P-loop containing nucleoside triphosphate hydrolases"/>
    <property type="match status" value="1"/>
</dbReference>
<dbReference type="RefSeq" id="XP_038045182.1">
    <property type="nucleotide sequence ID" value="XM_038189254.1"/>
</dbReference>
<dbReference type="GeneID" id="119719765"/>
<evidence type="ECO:0000313" key="5">
    <source>
        <dbReference type="Proteomes" id="UP000887568"/>
    </source>
</evidence>
<dbReference type="GO" id="GO:0005524">
    <property type="term" value="F:ATP binding"/>
    <property type="evidence" value="ECO:0007669"/>
    <property type="project" value="UniProtKB-KW"/>
</dbReference>
<proteinExistence type="predicted"/>
<dbReference type="CDD" id="cd02022">
    <property type="entry name" value="DPCK"/>
    <property type="match status" value="1"/>
</dbReference>
<dbReference type="PANTHER" id="PTHR10695:SF46">
    <property type="entry name" value="BIFUNCTIONAL COENZYME A SYNTHASE-RELATED"/>
    <property type="match status" value="1"/>
</dbReference>
<dbReference type="EnsemblMetazoa" id="XM_038189254.1">
    <property type="protein sequence ID" value="XP_038045182.1"/>
    <property type="gene ID" value="LOC119719765"/>
</dbReference>
<dbReference type="InterPro" id="IPR027417">
    <property type="entry name" value="P-loop_NTPase"/>
</dbReference>
<dbReference type="AlphaFoldDB" id="A0A913Z0J4"/>
<evidence type="ECO:0000313" key="4">
    <source>
        <dbReference type="EnsemblMetazoa" id="XP_038045182.1"/>
    </source>
</evidence>
<evidence type="ECO:0000256" key="1">
    <source>
        <dbReference type="ARBA" id="ARBA00022741"/>
    </source>
</evidence>
<dbReference type="GO" id="GO:0015937">
    <property type="term" value="P:coenzyme A biosynthetic process"/>
    <property type="evidence" value="ECO:0007669"/>
    <property type="project" value="InterPro"/>
</dbReference>
<dbReference type="InterPro" id="IPR001977">
    <property type="entry name" value="Depp_CoAkinase"/>
</dbReference>
<evidence type="ECO:0008006" key="6">
    <source>
        <dbReference type="Google" id="ProtNLM"/>
    </source>
</evidence>
<dbReference type="Proteomes" id="UP000887568">
    <property type="component" value="Unplaced"/>
</dbReference>
<dbReference type="Pfam" id="PF01121">
    <property type="entry name" value="CoaE"/>
    <property type="match status" value="2"/>
</dbReference>
<reference evidence="4" key="1">
    <citation type="submission" date="2022-11" db="UniProtKB">
        <authorList>
            <consortium name="EnsemblMetazoa"/>
        </authorList>
    </citation>
    <scope>IDENTIFICATION</scope>
</reference>
<dbReference type="OrthoDB" id="330671at2759"/>
<feature type="region of interest" description="Disordered" evidence="3">
    <location>
        <begin position="180"/>
        <end position="206"/>
    </location>
</feature>
<keyword evidence="5" id="KW-1185">Reference proteome</keyword>
<dbReference type="PROSITE" id="PS51219">
    <property type="entry name" value="DPCK"/>
    <property type="match status" value="1"/>
</dbReference>
<sequence>MSESSWTISATGLAPCLPLECSIESVWTNVDSSPPVIADVSEVPVLDCLPVKSYRSIVLGGTLDGIHAGHKILLSESAMRAEEKITVGVTDISMLQRKNASNQNKDLPGTPYVIGLTGGIASRKSSVCRRLEGLGAAVIDCDKLGHKAYLPGTQGFRRMLGLMEASTICQQACSRRQSLPRLIPSGPAEPDRLAGDCQHGSGGDEGPGGDEGCLVCVLDAAVLIEAGWDGFCHEVLSCIIHKDEALKRILDRDRLPEEKARQRIESQLSNQERVDHSNVVFCTSWEPEVTQKQINLTQKCL</sequence>
<evidence type="ECO:0000256" key="2">
    <source>
        <dbReference type="ARBA" id="ARBA00022840"/>
    </source>
</evidence>
<dbReference type="InterPro" id="IPR014729">
    <property type="entry name" value="Rossmann-like_a/b/a_fold"/>
</dbReference>